<feature type="compositionally biased region" description="Basic residues" evidence="2">
    <location>
        <begin position="312"/>
        <end position="328"/>
    </location>
</feature>
<dbReference type="EMBL" id="KN824371">
    <property type="protein sequence ID" value="KIM21790.1"/>
    <property type="molecule type" value="Genomic_DNA"/>
</dbReference>
<dbReference type="STRING" id="933852.A0A0C3AAX4"/>
<name>A0A0C3AAX4_SERVB</name>
<sequence length="450" mass="50605">MSFNDTTSGSAPKTNAHDEIVLRWREASKEQDQILSDVLARNLELEARVKELEYVNWRLRDQLKDYKTELKVQEEKKLALRTQFETIKSENDSFKNENSLAVCLLDGDGCIFEQDYLRDGQEGGIRAAAELSSQVMRYMRQSQMPPGTKVITMVFLAKSGLESVLHRNGICTPDEFTNFLNGFVGAHQLFSIVDVGMGKEAADHKLREYLDMFTRMPQTFKVFFGGAHDNGYHGSLASLQTLGYKEKLVLLQSYTQTAREIGTLRLPTLEIPGLFMANKLDTRPVLKRAHAHSEPVLPYGINQPLQSSSSSQRKRSNSQSKAAKKKAKPQAAMTSAGPIMGADPTIPQVHNAEILVEEELDEYQLPCMYQHLSDLGCQSMQCPFDHDNEPTPKQYEDLKDMASATPCRFINANIPCTLKVCHFGHECPRGPRCTLYGQNLCKFVGNSMHD</sequence>
<keyword evidence="5" id="KW-1185">Reference proteome</keyword>
<evidence type="ECO:0000259" key="3">
    <source>
        <dbReference type="Pfam" id="PF25540"/>
    </source>
</evidence>
<evidence type="ECO:0000256" key="2">
    <source>
        <dbReference type="SAM" id="MobiDB-lite"/>
    </source>
</evidence>
<dbReference type="HOGENOM" id="CLU_031811_1_0_1"/>
<protein>
    <recommendedName>
        <fullName evidence="3">DUF7923 domain-containing protein</fullName>
    </recommendedName>
</protein>
<reference evidence="5" key="2">
    <citation type="submission" date="2015-01" db="EMBL/GenBank/DDBJ databases">
        <title>Evolutionary Origins and Diversification of the Mycorrhizal Mutualists.</title>
        <authorList>
            <consortium name="DOE Joint Genome Institute"/>
            <consortium name="Mycorrhizal Genomics Consortium"/>
            <person name="Kohler A."/>
            <person name="Kuo A."/>
            <person name="Nagy L.G."/>
            <person name="Floudas D."/>
            <person name="Copeland A."/>
            <person name="Barry K.W."/>
            <person name="Cichocki N."/>
            <person name="Veneault-Fourrey C."/>
            <person name="LaButti K."/>
            <person name="Lindquist E.A."/>
            <person name="Lipzen A."/>
            <person name="Lundell T."/>
            <person name="Morin E."/>
            <person name="Murat C."/>
            <person name="Riley R."/>
            <person name="Ohm R."/>
            <person name="Sun H."/>
            <person name="Tunlid A."/>
            <person name="Henrissat B."/>
            <person name="Grigoriev I.V."/>
            <person name="Hibbett D.S."/>
            <person name="Martin F."/>
        </authorList>
    </citation>
    <scope>NUCLEOTIDE SEQUENCE [LARGE SCALE GENOMIC DNA]</scope>
    <source>
        <strain evidence="5">MAFF 305830</strain>
    </source>
</reference>
<gene>
    <name evidence="4" type="ORF">M408DRAFT_333235</name>
</gene>
<evidence type="ECO:0000313" key="4">
    <source>
        <dbReference type="EMBL" id="KIM21790.1"/>
    </source>
</evidence>
<feature type="coiled-coil region" evidence="1">
    <location>
        <begin position="56"/>
        <end position="83"/>
    </location>
</feature>
<evidence type="ECO:0000313" key="5">
    <source>
        <dbReference type="Proteomes" id="UP000054097"/>
    </source>
</evidence>
<dbReference type="InterPro" id="IPR057683">
    <property type="entry name" value="DUF7923"/>
</dbReference>
<dbReference type="Pfam" id="PF25540">
    <property type="entry name" value="DUF7923"/>
    <property type="match status" value="1"/>
</dbReference>
<keyword evidence="1" id="KW-0175">Coiled coil</keyword>
<accession>A0A0C3AAX4</accession>
<dbReference type="Proteomes" id="UP000054097">
    <property type="component" value="Unassembled WGS sequence"/>
</dbReference>
<reference evidence="4 5" key="1">
    <citation type="submission" date="2014-04" db="EMBL/GenBank/DDBJ databases">
        <authorList>
            <consortium name="DOE Joint Genome Institute"/>
            <person name="Kuo A."/>
            <person name="Zuccaro A."/>
            <person name="Kohler A."/>
            <person name="Nagy L.G."/>
            <person name="Floudas D."/>
            <person name="Copeland A."/>
            <person name="Barry K.W."/>
            <person name="Cichocki N."/>
            <person name="Veneault-Fourrey C."/>
            <person name="LaButti K."/>
            <person name="Lindquist E.A."/>
            <person name="Lipzen A."/>
            <person name="Lundell T."/>
            <person name="Morin E."/>
            <person name="Murat C."/>
            <person name="Sun H."/>
            <person name="Tunlid A."/>
            <person name="Henrissat B."/>
            <person name="Grigoriev I.V."/>
            <person name="Hibbett D.S."/>
            <person name="Martin F."/>
            <person name="Nordberg H.P."/>
            <person name="Cantor M.N."/>
            <person name="Hua S.X."/>
        </authorList>
    </citation>
    <scope>NUCLEOTIDE SEQUENCE [LARGE SCALE GENOMIC DNA]</scope>
    <source>
        <strain evidence="4 5">MAFF 305830</strain>
    </source>
</reference>
<organism evidence="4 5">
    <name type="scientific">Serendipita vermifera MAFF 305830</name>
    <dbReference type="NCBI Taxonomy" id="933852"/>
    <lineage>
        <taxon>Eukaryota</taxon>
        <taxon>Fungi</taxon>
        <taxon>Dikarya</taxon>
        <taxon>Basidiomycota</taxon>
        <taxon>Agaricomycotina</taxon>
        <taxon>Agaricomycetes</taxon>
        <taxon>Sebacinales</taxon>
        <taxon>Serendipitaceae</taxon>
        <taxon>Serendipita</taxon>
    </lineage>
</organism>
<dbReference type="AlphaFoldDB" id="A0A0C3AAX4"/>
<dbReference type="OrthoDB" id="2270193at2759"/>
<dbReference type="PANTHER" id="PTHR37543:SF1">
    <property type="entry name" value="CCCH ZINC FINGER DNA BINDING PROTEIN (AFU_ORTHOLOGUE AFUA_5G12760)"/>
    <property type="match status" value="1"/>
</dbReference>
<evidence type="ECO:0000256" key="1">
    <source>
        <dbReference type="SAM" id="Coils"/>
    </source>
</evidence>
<feature type="region of interest" description="Disordered" evidence="2">
    <location>
        <begin position="297"/>
        <end position="344"/>
    </location>
</feature>
<feature type="domain" description="DUF7923" evidence="3">
    <location>
        <begin position="96"/>
        <end position="275"/>
    </location>
</feature>
<dbReference type="PANTHER" id="PTHR37543">
    <property type="entry name" value="CCCH ZINC FINGER DNA BINDING PROTEIN (AFU_ORTHOLOGUE AFUA_5G12760)"/>
    <property type="match status" value="1"/>
</dbReference>
<proteinExistence type="predicted"/>